<dbReference type="Proteomes" id="UP000180253">
    <property type="component" value="Unassembled WGS sequence"/>
</dbReference>
<dbReference type="EMBL" id="MNAN01000028">
    <property type="protein sequence ID" value="OHU95787.1"/>
    <property type="molecule type" value="Genomic_DNA"/>
</dbReference>
<evidence type="ECO:0000313" key="1">
    <source>
        <dbReference type="EMBL" id="OHU95787.1"/>
    </source>
</evidence>
<proteinExistence type="predicted"/>
<dbReference type="SUPFAM" id="SSF53335">
    <property type="entry name" value="S-adenosyl-L-methionine-dependent methyltransferases"/>
    <property type="match status" value="1"/>
</dbReference>
<name>A0A1S1N701_9GAMM</name>
<dbReference type="Gene3D" id="3.40.50.150">
    <property type="entry name" value="Vaccinia Virus protein VP39"/>
    <property type="match status" value="1"/>
</dbReference>
<reference evidence="1 2" key="1">
    <citation type="submission" date="2016-10" db="EMBL/GenBank/DDBJ databases">
        <title>Pseudoalteromonas amylolytica sp. nov., isolated from the surface seawater.</title>
        <authorList>
            <person name="Wu Y.-H."/>
            <person name="Cheng H."/>
            <person name="Jin X.-B."/>
            <person name="Wang C.-S."/>
            <person name="Xu X.-W."/>
        </authorList>
    </citation>
    <scope>NUCLEOTIDE SEQUENCE [LARGE SCALE GENOMIC DNA]</scope>
    <source>
        <strain evidence="1 2">JCM 12483</strain>
    </source>
</reference>
<dbReference type="OrthoDB" id="6276849at2"/>
<dbReference type="InterPro" id="IPR029063">
    <property type="entry name" value="SAM-dependent_MTases_sf"/>
</dbReference>
<dbReference type="STRING" id="327939.BIW53_08130"/>
<organism evidence="1 2">
    <name type="scientific">Pseudoalteromonas byunsanensis</name>
    <dbReference type="NCBI Taxonomy" id="327939"/>
    <lineage>
        <taxon>Bacteria</taxon>
        <taxon>Pseudomonadati</taxon>
        <taxon>Pseudomonadota</taxon>
        <taxon>Gammaproteobacteria</taxon>
        <taxon>Alteromonadales</taxon>
        <taxon>Pseudoalteromonadaceae</taxon>
        <taxon>Pseudoalteromonas</taxon>
    </lineage>
</organism>
<keyword evidence="2" id="KW-1185">Reference proteome</keyword>
<evidence type="ECO:0000313" key="2">
    <source>
        <dbReference type="Proteomes" id="UP000180253"/>
    </source>
</evidence>
<sequence>MSEITTRFKSVYQERNLDNLDYYLYGSGGGAQEILCFIKEQKLRAPIAVLDNEAKNKPVDTLSAYDLVSVEHPVVVSSISFYSDIKRALTAHNPAFKSKLIPLMPYSENVTNRLYISELAWQEYQSHAESAYRNKHNWSTSQLSDHGYYIGQYSESRANEFLELCQRLDVIPRDIESSKQDFDYFSNYLTGEDNLDLARLEVTDQAKHCVSQFVQTHYDEIAIQMGSNWRIVNTRITQLAKVKNSQRGSNKLHLDAMPEAVKKILLYLTPPSNDHGSTFLQLQDGTELTVTGASGTWLLFQNSRLLHRGLSTDKLNRIVCEITIAPCQYKNTDILVKGHASQYPYKPWKRCGANKVNLGGGANFNGENWICYDEREGANIEHITFSPNTILPNRNESCSLVYSSHFFEHIDNQTLDNLLEESWRILLNDGDLLIKLPDFDTAREAGLKGDLDYFEQFPLTSEMLSNWQQNNVDPKCALTLAANVITSYWNADFGHLYQHQSTPRQGYYGPAKLSSDEFKTILSRDSIQEISKILTQKIIATETDFQFNHQNAWSMNEFIQLVSSFGFELVSTDYELIKYAFPDVPDLEAHLSMSNYFYFKKISHKEN</sequence>
<protein>
    <recommendedName>
        <fullName evidence="3">Methyltransferase type 11 domain-containing protein</fullName>
    </recommendedName>
</protein>
<accession>A0A1S1N701</accession>
<gene>
    <name evidence="1" type="ORF">BIW53_08130</name>
</gene>
<comment type="caution">
    <text evidence="1">The sequence shown here is derived from an EMBL/GenBank/DDBJ whole genome shotgun (WGS) entry which is preliminary data.</text>
</comment>
<dbReference type="RefSeq" id="WP_070991361.1">
    <property type="nucleotide sequence ID" value="NZ_CBCSHD010000001.1"/>
</dbReference>
<dbReference type="AlphaFoldDB" id="A0A1S1N701"/>
<evidence type="ECO:0008006" key="3">
    <source>
        <dbReference type="Google" id="ProtNLM"/>
    </source>
</evidence>